<keyword evidence="2" id="KW-0812">Transmembrane</keyword>
<evidence type="ECO:0000313" key="3">
    <source>
        <dbReference type="EMBL" id="CAL5219305.1"/>
    </source>
</evidence>
<keyword evidence="2" id="KW-0472">Membrane</keyword>
<feature type="region of interest" description="Disordered" evidence="1">
    <location>
        <begin position="403"/>
        <end position="455"/>
    </location>
</feature>
<feature type="compositionally biased region" description="Polar residues" evidence="1">
    <location>
        <begin position="441"/>
        <end position="455"/>
    </location>
</feature>
<accession>A0ABP1FHA1</accession>
<evidence type="ECO:0000313" key="4">
    <source>
        <dbReference type="Proteomes" id="UP001497392"/>
    </source>
</evidence>
<reference evidence="3 4" key="1">
    <citation type="submission" date="2024-06" db="EMBL/GenBank/DDBJ databases">
        <authorList>
            <person name="Kraege A."/>
            <person name="Thomma B."/>
        </authorList>
    </citation>
    <scope>NUCLEOTIDE SEQUENCE [LARGE SCALE GENOMIC DNA]</scope>
</reference>
<organism evidence="3 4">
    <name type="scientific">Coccomyxa viridis</name>
    <dbReference type="NCBI Taxonomy" id="1274662"/>
    <lineage>
        <taxon>Eukaryota</taxon>
        <taxon>Viridiplantae</taxon>
        <taxon>Chlorophyta</taxon>
        <taxon>core chlorophytes</taxon>
        <taxon>Trebouxiophyceae</taxon>
        <taxon>Trebouxiophyceae incertae sedis</taxon>
        <taxon>Coccomyxaceae</taxon>
        <taxon>Coccomyxa</taxon>
    </lineage>
</organism>
<feature type="region of interest" description="Disordered" evidence="1">
    <location>
        <begin position="231"/>
        <end position="281"/>
    </location>
</feature>
<evidence type="ECO:0000256" key="2">
    <source>
        <dbReference type="SAM" id="Phobius"/>
    </source>
</evidence>
<feature type="transmembrane region" description="Helical" evidence="2">
    <location>
        <begin position="79"/>
        <end position="104"/>
    </location>
</feature>
<comment type="caution">
    <text evidence="3">The sequence shown here is derived from an EMBL/GenBank/DDBJ whole genome shotgun (WGS) entry which is preliminary data.</text>
</comment>
<feature type="compositionally biased region" description="Low complexity" evidence="1">
    <location>
        <begin position="241"/>
        <end position="256"/>
    </location>
</feature>
<dbReference type="EMBL" id="CAXHTA020000002">
    <property type="protein sequence ID" value="CAL5219305.1"/>
    <property type="molecule type" value="Genomic_DNA"/>
</dbReference>
<protein>
    <submittedName>
        <fullName evidence="3">G1113 protein</fullName>
    </submittedName>
</protein>
<dbReference type="Proteomes" id="UP001497392">
    <property type="component" value="Unassembled WGS sequence"/>
</dbReference>
<sequence length="455" mass="47765">MLVTGTERDEAQLPSGLYLLAPIAPELTQVPPGKPVVLTTARARWDPTKVNDVTYTGELIPPQAPAQVAPIKITVLGSWWAALLLVCTTMMCLTSAFTAFILYVRPVLQRTERAALACEIAAQGMEEACEELEKASEVIHTDLPTTLNAMERTSLEFEELGRSLNMLSGPIKRAAVPALAVRAVSNNTGDGMRKIANDVTSLTQALTPAMEGWRKRIGRIAANFEAANKVPQQPIAPGPAQPQAQAGSNAAQAPQQRAEKASKESKGKKRGEAFSGPHSVWDSLTELGGDAAAAKGDRQIAQALTQAIQQEGCGSQEEVAAALATQEMADAASGVMAEASRLASDIISAESAASEASALNGRNTQSPAHGPEQSAEMLKRRESAEAVFAALFKAQEAASAAAKASGELETALKRAESQSWSDSTGVDSAVSKALEGDSRTVKISKQGQAAGSRQK</sequence>
<feature type="region of interest" description="Disordered" evidence="1">
    <location>
        <begin position="357"/>
        <end position="380"/>
    </location>
</feature>
<evidence type="ECO:0000256" key="1">
    <source>
        <dbReference type="SAM" id="MobiDB-lite"/>
    </source>
</evidence>
<keyword evidence="4" id="KW-1185">Reference proteome</keyword>
<proteinExistence type="predicted"/>
<gene>
    <name evidence="3" type="primary">g1113</name>
    <name evidence="3" type="ORF">VP750_LOCUS964</name>
</gene>
<feature type="compositionally biased region" description="Polar residues" evidence="1">
    <location>
        <begin position="417"/>
        <end position="426"/>
    </location>
</feature>
<name>A0ABP1FHA1_9CHLO</name>
<keyword evidence="2" id="KW-1133">Transmembrane helix</keyword>